<evidence type="ECO:0000256" key="7">
    <source>
        <dbReference type="ARBA" id="ARBA00023242"/>
    </source>
</evidence>
<sequence length="538" mass="61304">MCCPNLGPGWNISPQGLNLISENNTITDNNILLRNALNADLKEIGLPVLTKELNKSQILQLVLQIQKIRNVSAPKANEESQAAPRMLKLILTDGESYAQAIETLNIPSISREKTPPGSKVLLTNVKIVNGLLLLSQDNTKLLGGKVPHLFEKWELAKSVQHCSRSTVSSDGPPAWVNFGWKISNTGDEFKSSDKQTKEQSKENSEFETLRQGAIAEATTGAIKKVFGGGLKQPVQNISRNDYNKVRNDGGKGFKGKKELKGGKHKEVEDRPQKPSDKVSLFDFLEDKLNITESSTSAKQEINQNHFIKPAFDNRRDNYNNYDKNNFNLNRYPQREYPFSRDGNRRDTNKNDNNFHLNKRQYNENENGQQFNQANKGVNKFIRNEKERLNDSWHYRAPDKFNSVQHSNAQINNLAENLSKVSVNSEFASRSLRQHLNLDTKKPPPSLPNNLQTNQILESNRWNVGDVCLAKYWEDEKFYPAKITAFTDTTYVVQFEGYGNIEEILKADIMPVRGDRGDERRHYKGTLEFRRNPRKFPLS</sequence>
<dbReference type="GO" id="GO:0015030">
    <property type="term" value="C:Cajal body"/>
    <property type="evidence" value="ECO:0007669"/>
    <property type="project" value="UniProtKB-SubCell"/>
</dbReference>
<accession>A0ABD2MHN6</accession>
<keyword evidence="4" id="KW-0507">mRNA processing</keyword>
<comment type="similarity">
    <text evidence="3">Belongs to the SMN family.</text>
</comment>
<keyword evidence="5" id="KW-0747">Spliceosome</keyword>
<dbReference type="SMART" id="SM01161">
    <property type="entry name" value="DUF1767"/>
    <property type="match status" value="1"/>
</dbReference>
<feature type="region of interest" description="Disordered" evidence="11">
    <location>
        <begin position="332"/>
        <end position="355"/>
    </location>
</feature>
<organism evidence="13 14">
    <name type="scientific">Cryptolaemus montrouzieri</name>
    <dbReference type="NCBI Taxonomy" id="559131"/>
    <lineage>
        <taxon>Eukaryota</taxon>
        <taxon>Metazoa</taxon>
        <taxon>Ecdysozoa</taxon>
        <taxon>Arthropoda</taxon>
        <taxon>Hexapoda</taxon>
        <taxon>Insecta</taxon>
        <taxon>Pterygota</taxon>
        <taxon>Neoptera</taxon>
        <taxon>Endopterygota</taxon>
        <taxon>Coleoptera</taxon>
        <taxon>Polyphaga</taxon>
        <taxon>Cucujiformia</taxon>
        <taxon>Coccinelloidea</taxon>
        <taxon>Coccinellidae</taxon>
        <taxon>Scymninae</taxon>
        <taxon>Scymnini</taxon>
        <taxon>Cryptolaemus</taxon>
    </lineage>
</organism>
<keyword evidence="14" id="KW-1185">Reference proteome</keyword>
<dbReference type="PANTHER" id="PTHR13681:SF24">
    <property type="entry name" value="TUDOR DOMAIN-CONTAINING PROTEIN 3"/>
    <property type="match status" value="1"/>
</dbReference>
<feature type="region of interest" description="Disordered" evidence="11">
    <location>
        <begin position="240"/>
        <end position="274"/>
    </location>
</feature>
<comment type="caution">
    <text evidence="13">The sequence shown here is derived from an EMBL/GenBank/DDBJ whole genome shotgun (WGS) entry which is preliminary data.</text>
</comment>
<dbReference type="EMBL" id="JABFTP020000001">
    <property type="protein sequence ID" value="KAL3265880.1"/>
    <property type="molecule type" value="Genomic_DNA"/>
</dbReference>
<keyword evidence="7" id="KW-0539">Nucleus</keyword>
<evidence type="ECO:0000313" key="14">
    <source>
        <dbReference type="Proteomes" id="UP001516400"/>
    </source>
</evidence>
<gene>
    <name evidence="13" type="ORF">HHI36_010072</name>
</gene>
<dbReference type="AlphaFoldDB" id="A0ABD2MHN6"/>
<dbReference type="InterPro" id="IPR042470">
    <property type="entry name" value="RMI1_N_C_sf"/>
</dbReference>
<dbReference type="InterPro" id="IPR010304">
    <property type="entry name" value="SMN_Tudor"/>
</dbReference>
<dbReference type="Proteomes" id="UP001516400">
    <property type="component" value="Unassembled WGS sequence"/>
</dbReference>
<dbReference type="GO" id="GO:0005681">
    <property type="term" value="C:spliceosomal complex"/>
    <property type="evidence" value="ECO:0007669"/>
    <property type="project" value="UniProtKB-KW"/>
</dbReference>
<evidence type="ECO:0000256" key="2">
    <source>
        <dbReference type="ARBA" id="ARBA00004408"/>
    </source>
</evidence>
<evidence type="ECO:0000256" key="11">
    <source>
        <dbReference type="SAM" id="MobiDB-lite"/>
    </source>
</evidence>
<dbReference type="InterPro" id="IPR002999">
    <property type="entry name" value="Tudor"/>
</dbReference>
<dbReference type="Gene3D" id="2.30.30.140">
    <property type="match status" value="1"/>
</dbReference>
<evidence type="ECO:0000259" key="12">
    <source>
        <dbReference type="PROSITE" id="PS50304"/>
    </source>
</evidence>
<feature type="domain" description="Tudor" evidence="12">
    <location>
        <begin position="460"/>
        <end position="518"/>
    </location>
</feature>
<feature type="region of interest" description="Disordered" evidence="11">
    <location>
        <begin position="187"/>
        <end position="206"/>
    </location>
</feature>
<keyword evidence="6" id="KW-0508">mRNA splicing</keyword>
<evidence type="ECO:0000313" key="13">
    <source>
        <dbReference type="EMBL" id="KAL3265880.1"/>
    </source>
</evidence>
<evidence type="ECO:0000256" key="5">
    <source>
        <dbReference type="ARBA" id="ARBA00022728"/>
    </source>
</evidence>
<dbReference type="PROSITE" id="PS50304">
    <property type="entry name" value="TUDOR"/>
    <property type="match status" value="1"/>
</dbReference>
<comment type="subcellular location">
    <subcellularLocation>
        <location evidence="1">Nucleus speckle</location>
    </subcellularLocation>
    <subcellularLocation>
        <location evidence="2">Nucleus</location>
        <location evidence="2">Cajal body</location>
    </subcellularLocation>
</comment>
<comment type="function">
    <text evidence="8">Involved in spliceosome assembly.</text>
</comment>
<dbReference type="GO" id="GO:0016607">
    <property type="term" value="C:nuclear speck"/>
    <property type="evidence" value="ECO:0007669"/>
    <property type="project" value="UniProtKB-SubCell"/>
</dbReference>
<dbReference type="Gene3D" id="2.40.50.770">
    <property type="entry name" value="RecQ-mediated genome instability protein Rmi1, C-terminal domain"/>
    <property type="match status" value="1"/>
</dbReference>
<evidence type="ECO:0000256" key="1">
    <source>
        <dbReference type="ARBA" id="ARBA00004324"/>
    </source>
</evidence>
<evidence type="ECO:0000256" key="6">
    <source>
        <dbReference type="ARBA" id="ARBA00023187"/>
    </source>
</evidence>
<dbReference type="SMART" id="SM00333">
    <property type="entry name" value="TUDOR"/>
    <property type="match status" value="1"/>
</dbReference>
<feature type="compositionally biased region" description="Basic and acidic residues" evidence="11">
    <location>
        <begin position="337"/>
        <end position="349"/>
    </location>
</feature>
<protein>
    <recommendedName>
        <fullName evidence="9">Survival of motor neuron-related-splicing factor 30</fullName>
    </recommendedName>
    <alternativeName>
        <fullName evidence="10">Survival motor neuron domain-containing protein 1</fullName>
    </alternativeName>
</protein>
<feature type="compositionally biased region" description="Basic and acidic residues" evidence="11">
    <location>
        <begin position="241"/>
        <end position="274"/>
    </location>
</feature>
<dbReference type="GO" id="GO:0008380">
    <property type="term" value="P:RNA splicing"/>
    <property type="evidence" value="ECO:0007669"/>
    <property type="project" value="UniProtKB-KW"/>
</dbReference>
<dbReference type="Pfam" id="PF06003">
    <property type="entry name" value="SMN_Tudor"/>
    <property type="match status" value="1"/>
</dbReference>
<dbReference type="GO" id="GO:0006397">
    <property type="term" value="P:mRNA processing"/>
    <property type="evidence" value="ECO:0007669"/>
    <property type="project" value="UniProtKB-KW"/>
</dbReference>
<evidence type="ECO:0000256" key="10">
    <source>
        <dbReference type="ARBA" id="ARBA00042567"/>
    </source>
</evidence>
<evidence type="ECO:0000256" key="9">
    <source>
        <dbReference type="ARBA" id="ARBA00041083"/>
    </source>
</evidence>
<evidence type="ECO:0000256" key="4">
    <source>
        <dbReference type="ARBA" id="ARBA00022664"/>
    </source>
</evidence>
<dbReference type="PANTHER" id="PTHR13681">
    <property type="entry name" value="SURVIVAL OF MOTOR NEURON-RELATED-SPLICING FACTOR 30-RELATED"/>
    <property type="match status" value="1"/>
</dbReference>
<reference evidence="13 14" key="1">
    <citation type="journal article" date="2021" name="BMC Biol.">
        <title>Horizontally acquired antibacterial genes associated with adaptive radiation of ladybird beetles.</title>
        <authorList>
            <person name="Li H.S."/>
            <person name="Tang X.F."/>
            <person name="Huang Y.H."/>
            <person name="Xu Z.Y."/>
            <person name="Chen M.L."/>
            <person name="Du X.Y."/>
            <person name="Qiu B.Y."/>
            <person name="Chen P.T."/>
            <person name="Zhang W."/>
            <person name="Slipinski A."/>
            <person name="Escalona H.E."/>
            <person name="Waterhouse R.M."/>
            <person name="Zwick A."/>
            <person name="Pang H."/>
        </authorList>
    </citation>
    <scope>NUCLEOTIDE SEQUENCE [LARGE SCALE GENOMIC DNA]</scope>
    <source>
        <strain evidence="13">SYSU2018</strain>
    </source>
</reference>
<dbReference type="InterPro" id="IPR013894">
    <property type="entry name" value="RMI1_OB"/>
</dbReference>
<proteinExistence type="inferred from homology"/>
<dbReference type="SUPFAM" id="SSF63748">
    <property type="entry name" value="Tudor/PWWP/MBT"/>
    <property type="match status" value="1"/>
</dbReference>
<evidence type="ECO:0000256" key="3">
    <source>
        <dbReference type="ARBA" id="ARBA00005371"/>
    </source>
</evidence>
<name>A0ABD2MHN6_9CUCU</name>
<dbReference type="Pfam" id="PF08585">
    <property type="entry name" value="RMI1_N_C"/>
    <property type="match status" value="1"/>
</dbReference>
<evidence type="ECO:0000256" key="8">
    <source>
        <dbReference type="ARBA" id="ARBA00037618"/>
    </source>
</evidence>